<dbReference type="Proteomes" id="UP000321570">
    <property type="component" value="Unassembled WGS sequence"/>
</dbReference>
<evidence type="ECO:0000256" key="2">
    <source>
        <dbReference type="ARBA" id="ARBA00022692"/>
    </source>
</evidence>
<dbReference type="InterPro" id="IPR003439">
    <property type="entry name" value="ABC_transporter-like_ATP-bd"/>
</dbReference>
<dbReference type="AlphaFoldDB" id="A0A564Z738"/>
<dbReference type="GO" id="GO:0005886">
    <property type="term" value="C:plasma membrane"/>
    <property type="evidence" value="ECO:0007669"/>
    <property type="project" value="TreeGrafter"/>
</dbReference>
<dbReference type="Pfam" id="PF17906">
    <property type="entry name" value="HTH_48"/>
    <property type="match status" value="1"/>
</dbReference>
<feature type="compositionally biased region" description="Basic and acidic residues" evidence="5">
    <location>
        <begin position="233"/>
        <end position="244"/>
    </location>
</feature>
<organism evidence="7 8">
    <name type="scientific">Hymenolepis diminuta</name>
    <name type="common">Rat tapeworm</name>
    <dbReference type="NCBI Taxonomy" id="6216"/>
    <lineage>
        <taxon>Eukaryota</taxon>
        <taxon>Metazoa</taxon>
        <taxon>Spiralia</taxon>
        <taxon>Lophotrochozoa</taxon>
        <taxon>Platyhelminthes</taxon>
        <taxon>Cestoda</taxon>
        <taxon>Eucestoda</taxon>
        <taxon>Cyclophyllidea</taxon>
        <taxon>Hymenolepididae</taxon>
        <taxon>Hymenolepis</taxon>
    </lineage>
</organism>
<evidence type="ECO:0000256" key="3">
    <source>
        <dbReference type="ARBA" id="ARBA00022989"/>
    </source>
</evidence>
<evidence type="ECO:0000313" key="8">
    <source>
        <dbReference type="Proteomes" id="UP000321570"/>
    </source>
</evidence>
<dbReference type="Gene3D" id="3.40.50.300">
    <property type="entry name" value="P-loop containing nucleotide triphosphate hydrolases"/>
    <property type="match status" value="1"/>
</dbReference>
<feature type="region of interest" description="Disordered" evidence="5">
    <location>
        <begin position="233"/>
        <end position="253"/>
    </location>
</feature>
<protein>
    <recommendedName>
        <fullName evidence="6">ABC transporter domain-containing protein</fullName>
    </recommendedName>
</protein>
<dbReference type="Gene3D" id="1.10.10.1450">
    <property type="match status" value="1"/>
</dbReference>
<evidence type="ECO:0000256" key="4">
    <source>
        <dbReference type="ARBA" id="ARBA00023136"/>
    </source>
</evidence>
<comment type="subcellular location">
    <subcellularLocation>
        <location evidence="1">Membrane</location>
        <topology evidence="1">Multi-pass membrane protein</topology>
    </subcellularLocation>
</comment>
<dbReference type="Pfam" id="PF00005">
    <property type="entry name" value="ABC_tran"/>
    <property type="match status" value="1"/>
</dbReference>
<proteinExistence type="predicted"/>
<dbReference type="PANTHER" id="PTHR24222:SF80">
    <property type="entry name" value="ABC TRANSPORTER DOMAIN-CONTAINING PROTEIN"/>
    <property type="match status" value="1"/>
</dbReference>
<keyword evidence="8" id="KW-1185">Reference proteome</keyword>
<gene>
    <name evidence="7" type="ORF">WMSIL1_LOCUS13093</name>
</gene>
<feature type="domain" description="ABC transporter" evidence="6">
    <location>
        <begin position="31"/>
        <end position="266"/>
    </location>
</feature>
<evidence type="ECO:0000259" key="6">
    <source>
        <dbReference type="PROSITE" id="PS50893"/>
    </source>
</evidence>
<dbReference type="GO" id="GO:0016887">
    <property type="term" value="F:ATP hydrolysis activity"/>
    <property type="evidence" value="ECO:0007669"/>
    <property type="project" value="InterPro"/>
</dbReference>
<keyword evidence="3" id="KW-1133">Transmembrane helix</keyword>
<evidence type="ECO:0000256" key="1">
    <source>
        <dbReference type="ARBA" id="ARBA00004141"/>
    </source>
</evidence>
<accession>A0A564Z738</accession>
<dbReference type="InterPro" id="IPR041426">
    <property type="entry name" value="Mos1_HTH"/>
</dbReference>
<sequence>MLKINCATFDRKGRSDPNEGEFPSEPFNGCIDFRKIHFHYPTRANVQVLNRFSHKVEAGQSVALVGQSGCGKSTLLQLVQRFYDVSNHGAGSGIFMSGHDLRKLAPNWIRQQIGIVSQEPNLFDMSIRDNIAYGDNSRELSMEEIIKAAKEANAHTFIEALPDFVSYCAKSDATFAIFKTMDQKQFHVFILHCFLMGKNTVQAKQWLEKCYEDSVPSDTTIKHWFADFKRGRRDTDDAEHDGRPNETVTPENIKKNHKIVLNDQKVKLHELTDIVEI</sequence>
<dbReference type="InterPro" id="IPR039421">
    <property type="entry name" value="Type_1_exporter"/>
</dbReference>
<reference evidence="7 8" key="1">
    <citation type="submission" date="2019-07" db="EMBL/GenBank/DDBJ databases">
        <authorList>
            <person name="Jastrzebski P J."/>
            <person name="Paukszto L."/>
            <person name="Jastrzebski P J."/>
        </authorList>
    </citation>
    <scope>NUCLEOTIDE SEQUENCE [LARGE SCALE GENOMIC DNA]</scope>
    <source>
        <strain evidence="7 8">WMS-il1</strain>
    </source>
</reference>
<dbReference type="InterPro" id="IPR036640">
    <property type="entry name" value="ABC1_TM_sf"/>
</dbReference>
<dbReference type="Gene3D" id="1.20.1560.10">
    <property type="entry name" value="ABC transporter type 1, transmembrane domain"/>
    <property type="match status" value="1"/>
</dbReference>
<dbReference type="GO" id="GO:0042626">
    <property type="term" value="F:ATPase-coupled transmembrane transporter activity"/>
    <property type="evidence" value="ECO:0007669"/>
    <property type="project" value="TreeGrafter"/>
</dbReference>
<dbReference type="EMBL" id="CABIJS010000689">
    <property type="protein sequence ID" value="VUZ55246.1"/>
    <property type="molecule type" value="Genomic_DNA"/>
</dbReference>
<dbReference type="GO" id="GO:0005524">
    <property type="term" value="F:ATP binding"/>
    <property type="evidence" value="ECO:0007669"/>
    <property type="project" value="InterPro"/>
</dbReference>
<keyword evidence="2" id="KW-0812">Transmembrane</keyword>
<name>A0A564Z738_HYMDI</name>
<dbReference type="PROSITE" id="PS50893">
    <property type="entry name" value="ABC_TRANSPORTER_2"/>
    <property type="match status" value="1"/>
</dbReference>
<evidence type="ECO:0000313" key="7">
    <source>
        <dbReference type="EMBL" id="VUZ55246.1"/>
    </source>
</evidence>
<keyword evidence="4" id="KW-0472">Membrane</keyword>
<dbReference type="InterPro" id="IPR027417">
    <property type="entry name" value="P-loop_NTPase"/>
</dbReference>
<dbReference type="PANTHER" id="PTHR24222">
    <property type="entry name" value="ABC TRANSPORTER B FAMILY"/>
    <property type="match status" value="1"/>
</dbReference>
<dbReference type="SUPFAM" id="SSF52540">
    <property type="entry name" value="P-loop containing nucleoside triphosphate hydrolases"/>
    <property type="match status" value="1"/>
</dbReference>
<evidence type="ECO:0000256" key="5">
    <source>
        <dbReference type="SAM" id="MobiDB-lite"/>
    </source>
</evidence>